<protein>
    <submittedName>
        <fullName evidence="1">Uncharacterized protein</fullName>
    </submittedName>
</protein>
<organism evidence="1 2">
    <name type="scientific">Actinomadura meridiana</name>
    <dbReference type="NCBI Taxonomy" id="559626"/>
    <lineage>
        <taxon>Bacteria</taxon>
        <taxon>Bacillati</taxon>
        <taxon>Actinomycetota</taxon>
        <taxon>Actinomycetes</taxon>
        <taxon>Streptosporangiales</taxon>
        <taxon>Thermomonosporaceae</taxon>
        <taxon>Actinomadura</taxon>
    </lineage>
</organism>
<accession>A0ABP8C3A1</accession>
<dbReference type="Proteomes" id="UP001501710">
    <property type="component" value="Unassembled WGS sequence"/>
</dbReference>
<evidence type="ECO:0000313" key="1">
    <source>
        <dbReference type="EMBL" id="GAA4232446.1"/>
    </source>
</evidence>
<proteinExistence type="predicted"/>
<sequence length="143" mass="15814">MTITPSRSPDSTAIRVPSIIRSTFLKKSKRENRRDGECPAGRTPAAFHEVLHPGGRERGRRVIRLERLREPVDSVLGDSGVAENRLLNPGYLQALVGLSCHECSEPRVLDGREARGLGEDILAHPEIEAHRQSGKLPENHGPF</sequence>
<evidence type="ECO:0000313" key="2">
    <source>
        <dbReference type="Proteomes" id="UP001501710"/>
    </source>
</evidence>
<comment type="caution">
    <text evidence="1">The sequence shown here is derived from an EMBL/GenBank/DDBJ whole genome shotgun (WGS) entry which is preliminary data.</text>
</comment>
<dbReference type="EMBL" id="BAABAS010000006">
    <property type="protein sequence ID" value="GAA4232446.1"/>
    <property type="molecule type" value="Genomic_DNA"/>
</dbReference>
<reference evidence="2" key="1">
    <citation type="journal article" date="2019" name="Int. J. Syst. Evol. Microbiol.">
        <title>The Global Catalogue of Microorganisms (GCM) 10K type strain sequencing project: providing services to taxonomists for standard genome sequencing and annotation.</title>
        <authorList>
            <consortium name="The Broad Institute Genomics Platform"/>
            <consortium name="The Broad Institute Genome Sequencing Center for Infectious Disease"/>
            <person name="Wu L."/>
            <person name="Ma J."/>
        </authorList>
    </citation>
    <scope>NUCLEOTIDE SEQUENCE [LARGE SCALE GENOMIC DNA]</scope>
    <source>
        <strain evidence="2">JCM 17440</strain>
    </source>
</reference>
<keyword evidence="2" id="KW-1185">Reference proteome</keyword>
<gene>
    <name evidence="1" type="ORF">GCM10022254_32330</name>
</gene>
<name>A0ABP8C3A1_9ACTN</name>